<evidence type="ECO:0000256" key="3">
    <source>
        <dbReference type="ARBA" id="ARBA00022771"/>
    </source>
</evidence>
<dbReference type="Proteomes" id="UP000275408">
    <property type="component" value="Unassembled WGS sequence"/>
</dbReference>
<dbReference type="AlphaFoldDB" id="A0A3M6UU55"/>
<dbReference type="InterPro" id="IPR000571">
    <property type="entry name" value="Znf_CCCH"/>
</dbReference>
<dbReference type="GO" id="GO:0008270">
    <property type="term" value="F:zinc ion binding"/>
    <property type="evidence" value="ECO:0007669"/>
    <property type="project" value="UniProtKB-KW"/>
</dbReference>
<feature type="zinc finger region" description="C3H1-type" evidence="6">
    <location>
        <begin position="169"/>
        <end position="190"/>
    </location>
</feature>
<evidence type="ECO:0000256" key="5">
    <source>
        <dbReference type="ARBA" id="ARBA00038226"/>
    </source>
</evidence>
<dbReference type="PROSITE" id="PS50103">
    <property type="entry name" value="ZF_C3H1"/>
    <property type="match status" value="3"/>
</dbReference>
<organism evidence="8 9">
    <name type="scientific">Pocillopora damicornis</name>
    <name type="common">Cauliflower coral</name>
    <name type="synonym">Millepora damicornis</name>
    <dbReference type="NCBI Taxonomy" id="46731"/>
    <lineage>
        <taxon>Eukaryota</taxon>
        <taxon>Metazoa</taxon>
        <taxon>Cnidaria</taxon>
        <taxon>Anthozoa</taxon>
        <taxon>Hexacorallia</taxon>
        <taxon>Scleractinia</taxon>
        <taxon>Astrocoeniina</taxon>
        <taxon>Pocilloporidae</taxon>
        <taxon>Pocillopora</taxon>
    </lineage>
</organism>
<sequence length="336" mass="37461">MNEAFLNRSIQPPTHLPRYLFTDQDTPEGLIPKMIVPVMGKDPRWLLVEVCREFQRGKCSRTEDECRFAHPPAHVLIQNGKVTACFDSLKISAWPLSVPASNGTYLQHPVAFLPDASALAQSPSRRLDKSDKLEVCREYQRGSCSREECRYAHPPPHVSIDSTDGMITVCMDFMKGRCQREMCRYFHPPAHLQGRVRAAQQQSIPTFGEPFKKQTALEVPLVMPGAAAAIPSFNQPVGLQFASLIPTMPLLTQGIPLVQPQVPQWQQQVQPQVLGYMPVESAATPPPPLAPPPTPQTSYQIIDPQPVQSMDVQYWNNYTLASAPTTPTFVMSPHAM</sequence>
<dbReference type="Pfam" id="PF22628">
    <property type="entry name" value="zf-CCCH_10"/>
    <property type="match status" value="3"/>
</dbReference>
<dbReference type="PANTHER" id="PTHR12675:SF12">
    <property type="entry name" value="PROTEIN MUSCLEBLIND"/>
    <property type="match status" value="1"/>
</dbReference>
<dbReference type="STRING" id="46731.A0A3M6UU55"/>
<evidence type="ECO:0000313" key="8">
    <source>
        <dbReference type="EMBL" id="RMX56848.1"/>
    </source>
</evidence>
<dbReference type="OrthoDB" id="6285980at2759"/>
<protein>
    <recommendedName>
        <fullName evidence="7">C3H1-type domain-containing protein</fullName>
    </recommendedName>
</protein>
<evidence type="ECO:0000256" key="1">
    <source>
        <dbReference type="ARBA" id="ARBA00022723"/>
    </source>
</evidence>
<keyword evidence="4 6" id="KW-0862">Zinc</keyword>
<feature type="domain" description="C3H1-type" evidence="7">
    <location>
        <begin position="169"/>
        <end position="190"/>
    </location>
</feature>
<evidence type="ECO:0000256" key="2">
    <source>
        <dbReference type="ARBA" id="ARBA00022737"/>
    </source>
</evidence>
<reference evidence="8 9" key="1">
    <citation type="journal article" date="2018" name="Sci. Rep.">
        <title>Comparative analysis of the Pocillopora damicornis genome highlights role of immune system in coral evolution.</title>
        <authorList>
            <person name="Cunning R."/>
            <person name="Bay R.A."/>
            <person name="Gillette P."/>
            <person name="Baker A.C."/>
            <person name="Traylor-Knowles N."/>
        </authorList>
    </citation>
    <scope>NUCLEOTIDE SEQUENCE [LARGE SCALE GENOMIC DNA]</scope>
    <source>
        <strain evidence="8">RSMAS</strain>
        <tissue evidence="8">Whole animal</tissue>
    </source>
</reference>
<dbReference type="GO" id="GO:0043484">
    <property type="term" value="P:regulation of RNA splicing"/>
    <property type="evidence" value="ECO:0007669"/>
    <property type="project" value="TreeGrafter"/>
</dbReference>
<comment type="similarity">
    <text evidence="5">Belongs to the muscleblind family.</text>
</comment>
<dbReference type="GO" id="GO:0003723">
    <property type="term" value="F:RNA binding"/>
    <property type="evidence" value="ECO:0007669"/>
    <property type="project" value="TreeGrafter"/>
</dbReference>
<feature type="zinc finger region" description="C3H1-type" evidence="6">
    <location>
        <begin position="130"/>
        <end position="156"/>
    </location>
</feature>
<feature type="zinc finger region" description="C3H1-type" evidence="6">
    <location>
        <begin position="45"/>
        <end position="73"/>
    </location>
</feature>
<evidence type="ECO:0000313" key="9">
    <source>
        <dbReference type="Proteomes" id="UP000275408"/>
    </source>
</evidence>
<keyword evidence="2" id="KW-0677">Repeat</keyword>
<dbReference type="Gene3D" id="3.30.1370.210">
    <property type="match status" value="2"/>
</dbReference>
<evidence type="ECO:0000259" key="7">
    <source>
        <dbReference type="PROSITE" id="PS50103"/>
    </source>
</evidence>
<keyword evidence="3 6" id="KW-0863">Zinc-finger</keyword>
<evidence type="ECO:0000256" key="6">
    <source>
        <dbReference type="PROSITE-ProRule" id="PRU00723"/>
    </source>
</evidence>
<dbReference type="SMART" id="SM00356">
    <property type="entry name" value="ZnF_C3H1"/>
    <property type="match status" value="3"/>
</dbReference>
<proteinExistence type="inferred from homology"/>
<dbReference type="InterPro" id="IPR054429">
    <property type="entry name" value="Znf-CCCH_Muscleblind-like"/>
</dbReference>
<comment type="caution">
    <text evidence="8">The sequence shown here is derived from an EMBL/GenBank/DDBJ whole genome shotgun (WGS) entry which is preliminary data.</text>
</comment>
<evidence type="ECO:0000256" key="4">
    <source>
        <dbReference type="ARBA" id="ARBA00022833"/>
    </source>
</evidence>
<keyword evidence="1 6" id="KW-0479">Metal-binding</keyword>
<keyword evidence="9" id="KW-1185">Reference proteome</keyword>
<dbReference type="GO" id="GO:0005737">
    <property type="term" value="C:cytoplasm"/>
    <property type="evidence" value="ECO:0007669"/>
    <property type="project" value="TreeGrafter"/>
</dbReference>
<dbReference type="PANTHER" id="PTHR12675">
    <property type="entry name" value="MUSCLEBLIND-LIKE PROTEIN"/>
    <property type="match status" value="1"/>
</dbReference>
<dbReference type="GO" id="GO:0005654">
    <property type="term" value="C:nucleoplasm"/>
    <property type="evidence" value="ECO:0007669"/>
    <property type="project" value="TreeGrafter"/>
</dbReference>
<dbReference type="EMBL" id="RCHS01000788">
    <property type="protein sequence ID" value="RMX56848.1"/>
    <property type="molecule type" value="Genomic_DNA"/>
</dbReference>
<feature type="domain" description="C3H1-type" evidence="7">
    <location>
        <begin position="130"/>
        <end position="156"/>
    </location>
</feature>
<feature type="domain" description="C3H1-type" evidence="7">
    <location>
        <begin position="45"/>
        <end position="73"/>
    </location>
</feature>
<accession>A0A3M6UU55</accession>
<gene>
    <name evidence="8" type="ORF">pdam_00006329</name>
</gene>
<name>A0A3M6UU55_POCDA</name>